<sequence>MKTLVALCATFFFVNITAKSLREILSDNPSLSIFKSLLQQFRLFEDFSSLENVTLIAPTDQAYLDLAQWGFNLSLVESFIARALLQYHVLEGTWHSSDLSTTPKVLHTLLQPPILTNVSKGAAVKLWQEKATNTLLTESGLQVIGGIEKSDIQFDNGVLHMSNSSLVLPHNISATAELTGFPEFLSFILQTELVPCLESLRDVTVFMPSNSEFLKLKPLLGLLGPHQVKDLLLYHFLPNEVLYRSRMEGESRNYTTLQGAQINIHSDDQGAIQANGVKVIRSDIMIYGGVAHELEGILVPPSEMHKRKSSPGVGVSASYAFQILFQ</sequence>
<keyword evidence="1" id="KW-0732">Signal</keyword>
<evidence type="ECO:0000256" key="1">
    <source>
        <dbReference type="SAM" id="SignalP"/>
    </source>
</evidence>
<dbReference type="EMBL" id="KZ678141">
    <property type="protein sequence ID" value="PSN62391.1"/>
    <property type="molecule type" value="Genomic_DNA"/>
</dbReference>
<feature type="domain" description="FAS1" evidence="2">
    <location>
        <begin position="18"/>
        <end position="166"/>
    </location>
</feature>
<dbReference type="SMART" id="SM00554">
    <property type="entry name" value="FAS1"/>
    <property type="match status" value="2"/>
</dbReference>
<dbReference type="AlphaFoldDB" id="A0A2T2NAA9"/>
<dbReference type="SUPFAM" id="SSF82153">
    <property type="entry name" value="FAS1 domain"/>
    <property type="match status" value="2"/>
</dbReference>
<evidence type="ECO:0000313" key="3">
    <source>
        <dbReference type="EMBL" id="PSN62391.1"/>
    </source>
</evidence>
<dbReference type="Pfam" id="PF02469">
    <property type="entry name" value="Fasciclin"/>
    <property type="match status" value="2"/>
</dbReference>
<evidence type="ECO:0000259" key="2">
    <source>
        <dbReference type="PROSITE" id="PS50213"/>
    </source>
</evidence>
<dbReference type="GO" id="GO:0000329">
    <property type="term" value="C:fungal-type vacuole membrane"/>
    <property type="evidence" value="ECO:0007669"/>
    <property type="project" value="TreeGrafter"/>
</dbReference>
<dbReference type="STRING" id="1448308.A0A2T2NAA9"/>
<dbReference type="PROSITE" id="PS50213">
    <property type="entry name" value="FAS1"/>
    <property type="match status" value="2"/>
</dbReference>
<dbReference type="Proteomes" id="UP000240883">
    <property type="component" value="Unassembled WGS sequence"/>
</dbReference>
<evidence type="ECO:0000313" key="4">
    <source>
        <dbReference type="Proteomes" id="UP000240883"/>
    </source>
</evidence>
<feature type="chain" id="PRO_5015671874" evidence="1">
    <location>
        <begin position="19"/>
        <end position="326"/>
    </location>
</feature>
<dbReference type="Gene3D" id="2.30.180.10">
    <property type="entry name" value="FAS1 domain"/>
    <property type="match status" value="2"/>
</dbReference>
<proteinExistence type="predicted"/>
<dbReference type="InterPro" id="IPR050904">
    <property type="entry name" value="Adhesion/Biosynth-related"/>
</dbReference>
<name>A0A2T2NAA9_CORCC</name>
<keyword evidence="4" id="KW-1185">Reference proteome</keyword>
<dbReference type="GO" id="GO:0016236">
    <property type="term" value="P:macroautophagy"/>
    <property type="evidence" value="ECO:0007669"/>
    <property type="project" value="TreeGrafter"/>
</dbReference>
<dbReference type="PANTHER" id="PTHR10900">
    <property type="entry name" value="PERIOSTIN-RELATED"/>
    <property type="match status" value="1"/>
</dbReference>
<gene>
    <name evidence="3" type="ORF">BS50DRAFT_649288</name>
</gene>
<feature type="domain" description="FAS1" evidence="2">
    <location>
        <begin position="165"/>
        <end position="298"/>
    </location>
</feature>
<dbReference type="OrthoDB" id="286301at2759"/>
<organism evidence="3 4">
    <name type="scientific">Corynespora cassiicola Philippines</name>
    <dbReference type="NCBI Taxonomy" id="1448308"/>
    <lineage>
        <taxon>Eukaryota</taxon>
        <taxon>Fungi</taxon>
        <taxon>Dikarya</taxon>
        <taxon>Ascomycota</taxon>
        <taxon>Pezizomycotina</taxon>
        <taxon>Dothideomycetes</taxon>
        <taxon>Pleosporomycetidae</taxon>
        <taxon>Pleosporales</taxon>
        <taxon>Corynesporascaceae</taxon>
        <taxon>Corynespora</taxon>
    </lineage>
</organism>
<accession>A0A2T2NAA9</accession>
<dbReference type="InterPro" id="IPR036378">
    <property type="entry name" value="FAS1_dom_sf"/>
</dbReference>
<feature type="signal peptide" evidence="1">
    <location>
        <begin position="1"/>
        <end position="18"/>
    </location>
</feature>
<protein>
    <submittedName>
        <fullName evidence="3">FAS1 domain-containing protein</fullName>
    </submittedName>
</protein>
<dbReference type="InterPro" id="IPR000782">
    <property type="entry name" value="FAS1_domain"/>
</dbReference>
<reference evidence="3 4" key="1">
    <citation type="journal article" date="2018" name="Front. Microbiol.">
        <title>Genome-Wide Analysis of Corynespora cassiicola Leaf Fall Disease Putative Effectors.</title>
        <authorList>
            <person name="Lopez D."/>
            <person name="Ribeiro S."/>
            <person name="Label P."/>
            <person name="Fumanal B."/>
            <person name="Venisse J.S."/>
            <person name="Kohler A."/>
            <person name="de Oliveira R.R."/>
            <person name="Labutti K."/>
            <person name="Lipzen A."/>
            <person name="Lail K."/>
            <person name="Bauer D."/>
            <person name="Ohm R.A."/>
            <person name="Barry K.W."/>
            <person name="Spatafora J."/>
            <person name="Grigoriev I.V."/>
            <person name="Martin F.M."/>
            <person name="Pujade-Renaud V."/>
        </authorList>
    </citation>
    <scope>NUCLEOTIDE SEQUENCE [LARGE SCALE GENOMIC DNA]</scope>
    <source>
        <strain evidence="3 4">Philippines</strain>
    </source>
</reference>
<dbReference type="PANTHER" id="PTHR10900:SF77">
    <property type="entry name" value="FI19380P1"/>
    <property type="match status" value="1"/>
</dbReference>